<organism evidence="3 4">
    <name type="scientific">Arachis duranensis</name>
    <name type="common">Wild peanut</name>
    <dbReference type="NCBI Taxonomy" id="130453"/>
    <lineage>
        <taxon>Eukaryota</taxon>
        <taxon>Viridiplantae</taxon>
        <taxon>Streptophyta</taxon>
        <taxon>Embryophyta</taxon>
        <taxon>Tracheophyta</taxon>
        <taxon>Spermatophyta</taxon>
        <taxon>Magnoliopsida</taxon>
        <taxon>eudicotyledons</taxon>
        <taxon>Gunneridae</taxon>
        <taxon>Pentapetalae</taxon>
        <taxon>rosids</taxon>
        <taxon>fabids</taxon>
        <taxon>Fabales</taxon>
        <taxon>Fabaceae</taxon>
        <taxon>Papilionoideae</taxon>
        <taxon>50 kb inversion clade</taxon>
        <taxon>dalbergioids sensu lato</taxon>
        <taxon>Dalbergieae</taxon>
        <taxon>Pterocarpus clade</taxon>
        <taxon>Arachis</taxon>
    </lineage>
</organism>
<protein>
    <submittedName>
        <fullName evidence="4">Uncharacterized protein LOC107486072 isoform X1</fullName>
    </submittedName>
</protein>
<name>A0A6P4D7I4_ARADU</name>
<dbReference type="AlphaFoldDB" id="A0A6P4D7I4"/>
<feature type="transmembrane region" description="Helical" evidence="2">
    <location>
        <begin position="99"/>
        <end position="127"/>
    </location>
</feature>
<evidence type="ECO:0000313" key="3">
    <source>
        <dbReference type="Proteomes" id="UP000515211"/>
    </source>
</evidence>
<evidence type="ECO:0000256" key="2">
    <source>
        <dbReference type="SAM" id="Phobius"/>
    </source>
</evidence>
<feature type="compositionally biased region" description="Polar residues" evidence="1">
    <location>
        <begin position="23"/>
        <end position="34"/>
    </location>
</feature>
<reference evidence="4" key="2">
    <citation type="submission" date="2025-08" db="UniProtKB">
        <authorList>
            <consortium name="RefSeq"/>
        </authorList>
    </citation>
    <scope>IDENTIFICATION</scope>
    <source>
        <tissue evidence="4">Whole plant</tissue>
    </source>
</reference>
<keyword evidence="3" id="KW-1185">Reference proteome</keyword>
<dbReference type="GeneID" id="107486072"/>
<feature type="transmembrane region" description="Helical" evidence="2">
    <location>
        <begin position="171"/>
        <end position="200"/>
    </location>
</feature>
<sequence>MKMDNGVQRDMEEVVQAHKKSSKTTSTDAENVDPVTTNISSEKGFLHSLWSEMKEMVPSLRFAIFSWAALTQGLHLGPAKRAATLGFQAGNFSDTDQNYVQALFTLFPEMVDLATFIGCFILGVILFWREHPGARCVLMPLMMHALLYYFTDLARKTSGIAVNCQTFKMPAIWFVAVGAVGISFVTCLNSLVVLLCKWLYNNKRGLTVREE</sequence>
<proteinExistence type="predicted"/>
<dbReference type="RefSeq" id="XP_015962101.3">
    <property type="nucleotide sequence ID" value="XM_016106615.3"/>
</dbReference>
<reference evidence="3" key="1">
    <citation type="journal article" date="2016" name="Nat. Genet.">
        <title>The genome sequences of Arachis duranensis and Arachis ipaensis, the diploid ancestors of cultivated peanut.</title>
        <authorList>
            <person name="Bertioli D.J."/>
            <person name="Cannon S.B."/>
            <person name="Froenicke L."/>
            <person name="Huang G."/>
            <person name="Farmer A.D."/>
            <person name="Cannon E.K."/>
            <person name="Liu X."/>
            <person name="Gao D."/>
            <person name="Clevenger J."/>
            <person name="Dash S."/>
            <person name="Ren L."/>
            <person name="Moretzsohn M.C."/>
            <person name="Shirasawa K."/>
            <person name="Huang W."/>
            <person name="Vidigal B."/>
            <person name="Abernathy B."/>
            <person name="Chu Y."/>
            <person name="Niederhuth C.E."/>
            <person name="Umale P."/>
            <person name="Araujo A.C."/>
            <person name="Kozik A."/>
            <person name="Kim K.D."/>
            <person name="Burow M.D."/>
            <person name="Varshney R.K."/>
            <person name="Wang X."/>
            <person name="Zhang X."/>
            <person name="Barkley N."/>
            <person name="Guimaraes P.M."/>
            <person name="Isobe S."/>
            <person name="Guo B."/>
            <person name="Liao B."/>
            <person name="Stalker H.T."/>
            <person name="Schmitz R.J."/>
            <person name="Scheffler B.E."/>
            <person name="Leal-Bertioli S.C."/>
            <person name="Xun X."/>
            <person name="Jackson S.A."/>
            <person name="Michelmore R."/>
            <person name="Ozias-Akins P."/>
        </authorList>
    </citation>
    <scope>NUCLEOTIDE SEQUENCE [LARGE SCALE GENOMIC DNA]</scope>
    <source>
        <strain evidence="3">cv. V14167</strain>
    </source>
</reference>
<accession>A0A6P4D7I4</accession>
<feature type="compositionally biased region" description="Basic and acidic residues" evidence="1">
    <location>
        <begin position="1"/>
        <end position="16"/>
    </location>
</feature>
<gene>
    <name evidence="4" type="primary">LOC107486072</name>
</gene>
<feature type="region of interest" description="Disordered" evidence="1">
    <location>
        <begin position="1"/>
        <end position="34"/>
    </location>
</feature>
<dbReference type="Proteomes" id="UP000515211">
    <property type="component" value="Chromosome 4"/>
</dbReference>
<keyword evidence="2" id="KW-0472">Membrane</keyword>
<keyword evidence="2" id="KW-0812">Transmembrane</keyword>
<dbReference type="KEGG" id="adu:107486072"/>
<keyword evidence="2" id="KW-1133">Transmembrane helix</keyword>
<evidence type="ECO:0000256" key="1">
    <source>
        <dbReference type="SAM" id="MobiDB-lite"/>
    </source>
</evidence>
<evidence type="ECO:0000313" key="4">
    <source>
        <dbReference type="RefSeq" id="XP_015962101.3"/>
    </source>
</evidence>